<dbReference type="EMBL" id="JBEUSY010000566">
    <property type="protein sequence ID" value="KAL1226455.1"/>
    <property type="molecule type" value="Genomic_DNA"/>
</dbReference>
<comment type="caution">
    <text evidence="1">The sequence shown here is derived from an EMBL/GenBank/DDBJ whole genome shotgun (WGS) entry which is preliminary data.</text>
</comment>
<accession>A0ABR3K345</accession>
<reference evidence="1 2" key="1">
    <citation type="submission" date="2024-07" db="EMBL/GenBank/DDBJ databases">
        <title>Enhanced genomic and transcriptomic resources for Trichinella pseudospiralis and T. spiralis underpin the discovery of pronounced molecular differences between stages and species.</title>
        <authorList>
            <person name="Pasi K.K."/>
            <person name="La Rosa G."/>
            <person name="Gomez-Morales M.A."/>
            <person name="Tosini F."/>
            <person name="Sumanam S."/>
            <person name="Young N.D."/>
            <person name="Chang B.C."/>
            <person name="Robin G.B."/>
        </authorList>
    </citation>
    <scope>NUCLEOTIDE SEQUENCE [LARGE SCALE GENOMIC DNA]</scope>
    <source>
        <strain evidence="1">ISS534</strain>
    </source>
</reference>
<name>A0ABR3K345_TRISP</name>
<protein>
    <submittedName>
        <fullName evidence="1">ATP-dependent RNA helicase spindle-E</fullName>
    </submittedName>
</protein>
<evidence type="ECO:0000313" key="1">
    <source>
        <dbReference type="EMBL" id="KAL1226455.1"/>
    </source>
</evidence>
<keyword evidence="1" id="KW-0347">Helicase</keyword>
<sequence>MQQITPSMQQLYTNVSVKRSTATLITGELCLCMLNSTQPNSKWLRDCPLKRTLPDHSWPVQLCSLRVVFEKLLENGAGQYQNGGQFHFKP</sequence>
<keyword evidence="1" id="KW-0378">Hydrolase</keyword>
<dbReference type="Proteomes" id="UP001558632">
    <property type="component" value="Unassembled WGS sequence"/>
</dbReference>
<keyword evidence="1" id="KW-0547">Nucleotide-binding</keyword>
<keyword evidence="1" id="KW-0067">ATP-binding</keyword>
<proteinExistence type="predicted"/>
<keyword evidence="2" id="KW-1185">Reference proteome</keyword>
<evidence type="ECO:0000313" key="2">
    <source>
        <dbReference type="Proteomes" id="UP001558632"/>
    </source>
</evidence>
<gene>
    <name evidence="1" type="ORF">TSPI_08276</name>
</gene>
<dbReference type="GO" id="GO:0004386">
    <property type="term" value="F:helicase activity"/>
    <property type="evidence" value="ECO:0007669"/>
    <property type="project" value="UniProtKB-KW"/>
</dbReference>
<organism evidence="1 2">
    <name type="scientific">Trichinella spiralis</name>
    <name type="common">Trichina worm</name>
    <dbReference type="NCBI Taxonomy" id="6334"/>
    <lineage>
        <taxon>Eukaryota</taxon>
        <taxon>Metazoa</taxon>
        <taxon>Ecdysozoa</taxon>
        <taxon>Nematoda</taxon>
        <taxon>Enoplea</taxon>
        <taxon>Dorylaimia</taxon>
        <taxon>Trichinellida</taxon>
        <taxon>Trichinellidae</taxon>
        <taxon>Trichinella</taxon>
    </lineage>
</organism>